<dbReference type="InterPro" id="IPR041679">
    <property type="entry name" value="DNA2/NAM7-like_C"/>
</dbReference>
<dbReference type="Gene3D" id="3.40.50.300">
    <property type="entry name" value="P-loop containing nucleotide triphosphate hydrolases"/>
    <property type="match status" value="2"/>
</dbReference>
<feature type="domain" description="DNA2/NAM7 helicase helicase" evidence="6">
    <location>
        <begin position="62"/>
        <end position="108"/>
    </location>
</feature>
<evidence type="ECO:0000313" key="9">
    <source>
        <dbReference type="EMBL" id="MPM18935.1"/>
    </source>
</evidence>
<feature type="domain" description="Restriction endonuclease type II-like" evidence="8">
    <location>
        <begin position="368"/>
        <end position="461"/>
    </location>
</feature>
<evidence type="ECO:0000259" key="8">
    <source>
        <dbReference type="Pfam" id="PF18741"/>
    </source>
</evidence>
<dbReference type="FunFam" id="3.40.960.10:FF:000002">
    <property type="entry name" value="DNA helicase related protein"/>
    <property type="match status" value="1"/>
</dbReference>
<dbReference type="InterPro" id="IPR050534">
    <property type="entry name" value="Coronavir_polyprotein_1ab"/>
</dbReference>
<dbReference type="Pfam" id="PF13087">
    <property type="entry name" value="AAA_12"/>
    <property type="match status" value="1"/>
</dbReference>
<name>A0A644XS17_9ZZZZ</name>
<sequence length="508" mass="57447">MLNRIEDDIDKKQALQGWKLTQKKIGKGTGKKAPLLKREAQKLMTKCQSAVPAWIMPVNKALESLDSKNNKFDIVIIDEASQSDISALAIMYLAKKIIIVGDDEQVSPSAIGIDVDKTRALSEMYIKGNIPNWHLFDMNSSLYDIAKTTFPILMLKEHFRCVPEIIGYSNQLSYDYKIKPLRDGSSSPLKPPTVSYRVDGLRNGASKVNDVEAENVIALMLSCMEQPEYAGMTFGAISLLGDQQAKKINNLALEKLDPKEYFNRAFLCGNASQFQGDERDVIFLSMVDSNEGEGPLRLTGEGIGKSTKQRYNVAASRARNQLWVVHSIDVSNDLKSGDMRRDLITYAANPKSILEKTKIVNAQYESPFETAVGRNLVAKGYHIIPQWKVGSYRIDMVAVSGDGKVAIECDGERYHSGNDKVLEDMERQTILERLGWRFIRIRGSEYYRNPQSTIERVISELDQYGIEPEDFNEDTEVILNYSDLFERVKIGSDRILDEWEKSRELAWK</sequence>
<dbReference type="Gene3D" id="3.40.960.10">
    <property type="entry name" value="VSR Endonuclease"/>
    <property type="match status" value="1"/>
</dbReference>
<evidence type="ECO:0000256" key="2">
    <source>
        <dbReference type="ARBA" id="ARBA00022741"/>
    </source>
</evidence>
<dbReference type="PANTHER" id="PTHR43788">
    <property type="entry name" value="DNA2/NAM7 HELICASE FAMILY MEMBER"/>
    <property type="match status" value="1"/>
</dbReference>
<keyword evidence="2" id="KW-0547">Nucleotide-binding</keyword>
<dbReference type="GO" id="GO:0016787">
    <property type="term" value="F:hydrolase activity"/>
    <property type="evidence" value="ECO:0007669"/>
    <property type="project" value="UniProtKB-KW"/>
</dbReference>
<dbReference type="Pfam" id="PF13086">
    <property type="entry name" value="AAA_11"/>
    <property type="match status" value="1"/>
</dbReference>
<dbReference type="Pfam" id="PF18741">
    <property type="entry name" value="MTES_1575"/>
    <property type="match status" value="1"/>
</dbReference>
<evidence type="ECO:0008006" key="10">
    <source>
        <dbReference type="Google" id="ProtNLM"/>
    </source>
</evidence>
<evidence type="ECO:0000256" key="5">
    <source>
        <dbReference type="ARBA" id="ARBA00022840"/>
    </source>
</evidence>
<keyword evidence="5" id="KW-0067">ATP-binding</keyword>
<dbReference type="GO" id="GO:0005524">
    <property type="term" value="F:ATP binding"/>
    <property type="evidence" value="ECO:0007669"/>
    <property type="project" value="UniProtKB-KW"/>
</dbReference>
<dbReference type="GO" id="GO:0043139">
    <property type="term" value="F:5'-3' DNA helicase activity"/>
    <property type="evidence" value="ECO:0007669"/>
    <property type="project" value="TreeGrafter"/>
</dbReference>
<dbReference type="EMBL" id="VSSQ01003080">
    <property type="protein sequence ID" value="MPM18935.1"/>
    <property type="molecule type" value="Genomic_DNA"/>
</dbReference>
<proteinExistence type="inferred from homology"/>
<dbReference type="InterPro" id="IPR049468">
    <property type="entry name" value="Restrct_endonuc-II-like_dom"/>
</dbReference>
<evidence type="ECO:0000259" key="6">
    <source>
        <dbReference type="Pfam" id="PF13086"/>
    </source>
</evidence>
<organism evidence="9">
    <name type="scientific">bioreactor metagenome</name>
    <dbReference type="NCBI Taxonomy" id="1076179"/>
    <lineage>
        <taxon>unclassified sequences</taxon>
        <taxon>metagenomes</taxon>
        <taxon>ecological metagenomes</taxon>
    </lineage>
</organism>
<gene>
    <name evidence="9" type="ORF">SDC9_65353</name>
</gene>
<comment type="similarity">
    <text evidence="1">Belongs to the DNA2/NAM7 helicase family.</text>
</comment>
<protein>
    <recommendedName>
        <fullName evidence="10">DNA2/NAM7 helicase-like C-terminal domain-containing protein</fullName>
    </recommendedName>
</protein>
<comment type="caution">
    <text evidence="9">The sequence shown here is derived from an EMBL/GenBank/DDBJ whole genome shotgun (WGS) entry which is preliminary data.</text>
</comment>
<keyword evidence="3" id="KW-0378">Hydrolase</keyword>
<dbReference type="InterPro" id="IPR027417">
    <property type="entry name" value="P-loop_NTPase"/>
</dbReference>
<feature type="domain" description="DNA2/NAM7 helicase-like C-terminal" evidence="7">
    <location>
        <begin position="150"/>
        <end position="326"/>
    </location>
</feature>
<dbReference type="SUPFAM" id="SSF52540">
    <property type="entry name" value="P-loop containing nucleoside triphosphate hydrolases"/>
    <property type="match status" value="1"/>
</dbReference>
<dbReference type="PANTHER" id="PTHR43788:SF8">
    <property type="entry name" value="DNA-BINDING PROTEIN SMUBP-2"/>
    <property type="match status" value="1"/>
</dbReference>
<dbReference type="InterPro" id="IPR047187">
    <property type="entry name" value="SF1_C_Upf1"/>
</dbReference>
<dbReference type="CDD" id="cd18808">
    <property type="entry name" value="SF1_C_Upf1"/>
    <property type="match status" value="1"/>
</dbReference>
<evidence type="ECO:0000256" key="3">
    <source>
        <dbReference type="ARBA" id="ARBA00022801"/>
    </source>
</evidence>
<accession>A0A644XS17</accession>
<evidence type="ECO:0000259" key="7">
    <source>
        <dbReference type="Pfam" id="PF13087"/>
    </source>
</evidence>
<reference evidence="9" key="1">
    <citation type="submission" date="2019-08" db="EMBL/GenBank/DDBJ databases">
        <authorList>
            <person name="Kucharzyk K."/>
            <person name="Murdoch R.W."/>
            <person name="Higgins S."/>
            <person name="Loffler F."/>
        </authorList>
    </citation>
    <scope>NUCLEOTIDE SEQUENCE</scope>
</reference>
<dbReference type="AlphaFoldDB" id="A0A644XS17"/>
<keyword evidence="4" id="KW-0347">Helicase</keyword>
<dbReference type="InterPro" id="IPR041677">
    <property type="entry name" value="DNA2/NAM7_AAA_11"/>
</dbReference>
<evidence type="ECO:0000256" key="4">
    <source>
        <dbReference type="ARBA" id="ARBA00022806"/>
    </source>
</evidence>
<evidence type="ECO:0000256" key="1">
    <source>
        <dbReference type="ARBA" id="ARBA00007913"/>
    </source>
</evidence>